<dbReference type="PANTHER" id="PTHR43873:SF1">
    <property type="entry name" value="COBYRINATE A,C-DIAMIDE SYNTHASE"/>
    <property type="match status" value="1"/>
</dbReference>
<feature type="domain" description="CobQ/CobB/MinD/ParA nucleotide binding" evidence="9">
    <location>
        <begin position="7"/>
        <end position="181"/>
    </location>
</feature>
<comment type="miscellaneous">
    <text evidence="8">The a and c carboxylates of cobyrinate and Ni-sirohydrochlorin are activated for nucleophilic attack via formation of a phosphorylated intermediate by ATP. CbiA catalyzes first the amidation of the c-carboxylate, and then that of the a-carboxylate.</text>
</comment>
<evidence type="ECO:0000256" key="1">
    <source>
        <dbReference type="ARBA" id="ARBA00001946"/>
    </source>
</evidence>
<evidence type="ECO:0000259" key="10">
    <source>
        <dbReference type="Pfam" id="PF07685"/>
    </source>
</evidence>
<dbReference type="EMBL" id="JAWDKA010000002">
    <property type="protein sequence ID" value="MDV0441183.1"/>
    <property type="molecule type" value="Genomic_DNA"/>
</dbReference>
<keyword evidence="8" id="KW-0484">Methanogenesis</keyword>
<dbReference type="InterPro" id="IPR027417">
    <property type="entry name" value="P-loop_NTPase"/>
</dbReference>
<dbReference type="Proteomes" id="UP001273136">
    <property type="component" value="Unassembled WGS sequence"/>
</dbReference>
<dbReference type="InterPro" id="IPR004484">
    <property type="entry name" value="CbiA/CobB_synth"/>
</dbReference>
<dbReference type="RefSeq" id="WP_338093575.1">
    <property type="nucleotide sequence ID" value="NZ_JAWDKA010000002.1"/>
</dbReference>
<dbReference type="GO" id="GO:0005524">
    <property type="term" value="F:ATP binding"/>
    <property type="evidence" value="ECO:0007669"/>
    <property type="project" value="UniProtKB-UniRule"/>
</dbReference>
<reference evidence="11" key="1">
    <citation type="submission" date="2023-06" db="EMBL/GenBank/DDBJ databases">
        <title>Genome sequence of Methancorpusculaceae sp. Ag1.</title>
        <authorList>
            <person name="Protasov E."/>
            <person name="Platt K."/>
            <person name="Poehlein A."/>
            <person name="Daniel R."/>
            <person name="Brune A."/>
        </authorList>
    </citation>
    <scope>NUCLEOTIDE SEQUENCE</scope>
    <source>
        <strain evidence="11">Ag1</strain>
    </source>
</reference>
<proteinExistence type="inferred from homology"/>
<dbReference type="GO" id="GO:0015948">
    <property type="term" value="P:methanogenesis"/>
    <property type="evidence" value="ECO:0007669"/>
    <property type="project" value="UniProtKB-KW"/>
</dbReference>
<dbReference type="InterPro" id="IPR011698">
    <property type="entry name" value="GATase_3"/>
</dbReference>
<dbReference type="GO" id="GO:0009236">
    <property type="term" value="P:cobalamin biosynthetic process"/>
    <property type="evidence" value="ECO:0007669"/>
    <property type="project" value="UniProtKB-UniRule"/>
</dbReference>
<dbReference type="Pfam" id="PF07685">
    <property type="entry name" value="GATase_3"/>
    <property type="match status" value="1"/>
</dbReference>
<dbReference type="EC" id="6.3.5.12" evidence="8"/>
<evidence type="ECO:0000313" key="11">
    <source>
        <dbReference type="EMBL" id="MDV0441183.1"/>
    </source>
</evidence>
<evidence type="ECO:0000256" key="6">
    <source>
        <dbReference type="ARBA" id="ARBA00022842"/>
    </source>
</evidence>
<keyword evidence="4 8" id="KW-0547">Nucleotide-binding</keyword>
<comment type="function">
    <text evidence="8">Catalyzes the ATP-dependent amidation of the two carboxylate groups at positions a and c of cobyrinate, using either L-glutamine or ammonia as the nitrogen source. Involved in the biosynthesis of the unique nickel-containing tetrapyrrole coenzyme F430, the prosthetic group of methyl-coenzyme M reductase (MCR), which plays a key role in methanogenesis and anaerobic methane oxidation. Catalyzes the ATP-dependent amidation of the two carboxylate groups at positions a and c of Ni-sirohydrochlorin, using L-glutamine or ammonia as the nitrogen source.</text>
</comment>
<dbReference type="Gene3D" id="3.40.50.880">
    <property type="match status" value="1"/>
</dbReference>
<dbReference type="Pfam" id="PF01656">
    <property type="entry name" value="CbiA"/>
    <property type="match status" value="1"/>
</dbReference>
<dbReference type="NCBIfam" id="NF002204">
    <property type="entry name" value="PRK01077.1"/>
    <property type="match status" value="1"/>
</dbReference>
<dbReference type="AlphaFoldDB" id="A0AAE4SA27"/>
<accession>A0AAE4SA27</accession>
<feature type="site" description="Increases nucleophilicity of active site Cys" evidence="8">
    <location>
        <position position="425"/>
    </location>
</feature>
<keyword evidence="5 8" id="KW-0067">ATP-binding</keyword>
<feature type="active site" description="Nucleophile" evidence="8">
    <location>
        <position position="321"/>
    </location>
</feature>
<gene>
    <name evidence="11" type="primary">cbiA_1</name>
    <name evidence="8" type="synonym">cbiA</name>
    <name evidence="8" type="synonym">cfbB</name>
    <name evidence="11" type="ORF">McpAg1_03630</name>
</gene>
<comment type="caution">
    <text evidence="11">The sequence shown here is derived from an EMBL/GenBank/DDBJ whole genome shotgun (WGS) entry which is preliminary data.</text>
</comment>
<dbReference type="Gene3D" id="3.40.50.300">
    <property type="entry name" value="P-loop containing nucleotide triphosphate hydrolases"/>
    <property type="match status" value="2"/>
</dbReference>
<evidence type="ECO:0000256" key="7">
    <source>
        <dbReference type="ARBA" id="ARBA00022962"/>
    </source>
</evidence>
<comment type="domain">
    <text evidence="8">Comprises of two domains. The C-terminal domain contains the binding site for glutamine and catalyzes the hydrolysis of this substrate to glutamate and ammonia. The N-terminal domain is anticipated to bind ATP, and cobyrinate or Ni-sirohydrochlorin, and catalyzes the ultimate synthesis of the diamide product. The ammonia produced via the glutaminase domain is probably translocated to the adjacent domain via a molecular tunnel, where it reacts with an activated intermediate.</text>
</comment>
<dbReference type="InterPro" id="IPR029062">
    <property type="entry name" value="Class_I_gatase-like"/>
</dbReference>
<evidence type="ECO:0000313" key="12">
    <source>
        <dbReference type="Proteomes" id="UP001273136"/>
    </source>
</evidence>
<dbReference type="SUPFAM" id="SSF52317">
    <property type="entry name" value="Class I glutamine amidotransferase-like"/>
    <property type="match status" value="1"/>
</dbReference>
<evidence type="ECO:0000256" key="3">
    <source>
        <dbReference type="ARBA" id="ARBA00022598"/>
    </source>
</evidence>
<dbReference type="GO" id="GO:0042242">
    <property type="term" value="F:cobyrinic acid a,c-diamide synthase activity"/>
    <property type="evidence" value="ECO:0007669"/>
    <property type="project" value="UniProtKB-UniRule"/>
</dbReference>
<comment type="cofactor">
    <cofactor evidence="1 8">
        <name>Mg(2+)</name>
        <dbReference type="ChEBI" id="CHEBI:18420"/>
    </cofactor>
</comment>
<sequence length="443" mass="47844">MTTIPRVVIAGTHSGCGKTTTTSGIMAALVARGLVVQPFKVGPDFIDPSHHAIVCGRESRNLDPFMIGEEGVRDCFVRACEGADIAVIEGVMGLYDGVDGSDCSSTAHVARLLDAQIILVVDVKGMSRSAAALVKGYAEYDPRLKFAGVIMTKGGSDRHRAMATNDITLPLLGWMPRTDDLLVESRHLGLVMGEEDARMRFVGEFVEEHCNLDAILAAAEETSEISSSMQEPGGARDARVKIGVAMDAAFCFYYRDNFDFLRSAGAELRFFSPISDALPEADLYYFGGGYPELHAEALSRSRCKNDLVRAADAGKPIFGECGGLMWLSRSITTADETVHKMAGLIDADAVMEKRFVALNYVVGKTVANSAVFPADMRFRGHEFHYSRTTPDADVRYLFSLERGAGIDGRGNDGMIAGTTVAGYTHMYFGRGVAEALCRVAGKE</sequence>
<evidence type="ECO:0000256" key="8">
    <source>
        <dbReference type="HAMAP-Rule" id="MF_00027"/>
    </source>
</evidence>
<evidence type="ECO:0000256" key="5">
    <source>
        <dbReference type="ARBA" id="ARBA00022840"/>
    </source>
</evidence>
<dbReference type="CDD" id="cd05388">
    <property type="entry name" value="CobB_N"/>
    <property type="match status" value="1"/>
</dbReference>
<name>A0AAE4SA27_9EURY</name>
<keyword evidence="6 8" id="KW-0460">Magnesium</keyword>
<evidence type="ECO:0000256" key="4">
    <source>
        <dbReference type="ARBA" id="ARBA00022741"/>
    </source>
</evidence>
<comment type="catalytic activity">
    <reaction evidence="8">
        <text>cob(II)yrinate + 2 L-glutamine + 2 ATP + 2 H2O = cob(II)yrinate a,c diamide + 2 L-glutamate + 2 ADP + 2 phosphate + 2 H(+)</text>
        <dbReference type="Rhea" id="RHEA:26289"/>
        <dbReference type="ChEBI" id="CHEBI:15377"/>
        <dbReference type="ChEBI" id="CHEBI:15378"/>
        <dbReference type="ChEBI" id="CHEBI:29985"/>
        <dbReference type="ChEBI" id="CHEBI:30616"/>
        <dbReference type="ChEBI" id="CHEBI:43474"/>
        <dbReference type="ChEBI" id="CHEBI:58359"/>
        <dbReference type="ChEBI" id="CHEBI:58537"/>
        <dbReference type="ChEBI" id="CHEBI:58894"/>
        <dbReference type="ChEBI" id="CHEBI:456216"/>
        <dbReference type="EC" id="6.3.5.11"/>
    </reaction>
</comment>
<dbReference type="HAMAP" id="MF_00027">
    <property type="entry name" value="CobB_CbiA"/>
    <property type="match status" value="1"/>
</dbReference>
<dbReference type="PANTHER" id="PTHR43873">
    <property type="entry name" value="COBYRINATE A,C-DIAMIDE SYNTHASE"/>
    <property type="match status" value="1"/>
</dbReference>
<dbReference type="NCBIfam" id="TIGR00379">
    <property type="entry name" value="cobB"/>
    <property type="match status" value="1"/>
</dbReference>
<dbReference type="PROSITE" id="PS51274">
    <property type="entry name" value="GATASE_COBBQ"/>
    <property type="match status" value="1"/>
</dbReference>
<keyword evidence="12" id="KW-1185">Reference proteome</keyword>
<protein>
    <recommendedName>
        <fullName evidence="8">Cobyrinate a,c-diamide synthase</fullName>
        <ecNumber evidence="8">6.3.5.11</ecNumber>
    </recommendedName>
    <alternativeName>
        <fullName evidence="8">Cobyrinic acid a,c-diamide synthetase</fullName>
    </alternativeName>
    <alternativeName>
        <fullName evidence="8">Ni-sirohydrochlorin a,c-diamide synthase</fullName>
        <ecNumber evidence="8">6.3.5.12</ecNumber>
    </alternativeName>
    <alternativeName>
        <fullName evidence="8">Ni-sirohydrochlorin a,c-diamide synthetase</fullName>
    </alternativeName>
</protein>
<feature type="domain" description="CobB/CobQ-like glutamine amidotransferase" evidence="10">
    <location>
        <begin position="241"/>
        <end position="429"/>
    </location>
</feature>
<keyword evidence="2 8" id="KW-0169">Cobalamin biosynthesis</keyword>
<comment type="pathway">
    <text evidence="8">Cofactor biosynthesis; adenosylcobalamin biosynthesis; cob(II)yrinate a,c-diamide from sirohydrochlorin (anaerobic route): step 10/10.</text>
</comment>
<dbReference type="InterPro" id="IPR002586">
    <property type="entry name" value="CobQ/CobB/MinD/ParA_Nub-bd_dom"/>
</dbReference>
<comment type="similarity">
    <text evidence="8">Belongs to the CobB/CbiA family.</text>
</comment>
<dbReference type="EC" id="6.3.5.11" evidence="8"/>
<comment type="catalytic activity">
    <reaction evidence="8">
        <text>Ni-sirohydrochlorin + 2 L-glutamine + 2 ATP + 2 H2O = Ni-sirohydrochlorin a,c-diamide + 2 L-glutamate + 2 ADP + 2 phosphate + 2 H(+)</text>
        <dbReference type="Rhea" id="RHEA:52896"/>
        <dbReference type="ChEBI" id="CHEBI:15377"/>
        <dbReference type="ChEBI" id="CHEBI:15378"/>
        <dbReference type="ChEBI" id="CHEBI:29985"/>
        <dbReference type="ChEBI" id="CHEBI:30616"/>
        <dbReference type="ChEBI" id="CHEBI:43474"/>
        <dbReference type="ChEBI" id="CHEBI:58359"/>
        <dbReference type="ChEBI" id="CHEBI:136841"/>
        <dbReference type="ChEBI" id="CHEBI:136887"/>
        <dbReference type="ChEBI" id="CHEBI:456216"/>
        <dbReference type="EC" id="6.3.5.12"/>
    </reaction>
</comment>
<organism evidence="11 12">
    <name type="scientific">Methanorbis furvi</name>
    <dbReference type="NCBI Taxonomy" id="3028299"/>
    <lineage>
        <taxon>Archaea</taxon>
        <taxon>Methanobacteriati</taxon>
        <taxon>Methanobacteriota</taxon>
        <taxon>Stenosarchaea group</taxon>
        <taxon>Methanomicrobia</taxon>
        <taxon>Methanomicrobiales</taxon>
        <taxon>Methanocorpusculaceae</taxon>
        <taxon>Methanorbis</taxon>
    </lineage>
</organism>
<dbReference type="SUPFAM" id="SSF52540">
    <property type="entry name" value="P-loop containing nucleoside triphosphate hydrolases"/>
    <property type="match status" value="1"/>
</dbReference>
<dbReference type="CDD" id="cd03130">
    <property type="entry name" value="GATase1_CobB"/>
    <property type="match status" value="1"/>
</dbReference>
<evidence type="ECO:0000256" key="2">
    <source>
        <dbReference type="ARBA" id="ARBA00022573"/>
    </source>
</evidence>
<keyword evidence="7 8" id="KW-0315">Glutamine amidotransferase</keyword>
<keyword evidence="3 8" id="KW-0436">Ligase</keyword>
<evidence type="ECO:0000259" key="9">
    <source>
        <dbReference type="Pfam" id="PF01656"/>
    </source>
</evidence>